<evidence type="ECO:0000259" key="1">
    <source>
        <dbReference type="Pfam" id="PF00126"/>
    </source>
</evidence>
<comment type="caution">
    <text evidence="2">The sequence shown here is derived from an EMBL/GenBank/DDBJ whole genome shotgun (WGS) entry which is preliminary data.</text>
</comment>
<feature type="domain" description="HTH lysR-type" evidence="1">
    <location>
        <begin position="26"/>
        <end position="85"/>
    </location>
</feature>
<proteinExistence type="predicted"/>
<dbReference type="OrthoDB" id="9800709at2"/>
<organism evidence="2 3">
    <name type="scientific">Thalassospira alkalitolerans</name>
    <dbReference type="NCBI Taxonomy" id="1293890"/>
    <lineage>
        <taxon>Bacteria</taxon>
        <taxon>Pseudomonadati</taxon>
        <taxon>Pseudomonadota</taxon>
        <taxon>Alphaproteobacteria</taxon>
        <taxon>Rhodospirillales</taxon>
        <taxon>Thalassospiraceae</taxon>
        <taxon>Thalassospira</taxon>
    </lineage>
</organism>
<keyword evidence="3" id="KW-1185">Reference proteome</keyword>
<dbReference type="RefSeq" id="WP_085616015.1">
    <property type="nucleotide sequence ID" value="NZ_JFKB01000002.1"/>
</dbReference>
<dbReference type="EMBL" id="JFKB01000002">
    <property type="protein sequence ID" value="OSQ49474.1"/>
    <property type="molecule type" value="Genomic_DNA"/>
</dbReference>
<dbReference type="InterPro" id="IPR036390">
    <property type="entry name" value="WH_DNA-bd_sf"/>
</dbReference>
<dbReference type="STRING" id="1293890.TALK_03720"/>
<dbReference type="Pfam" id="PF00126">
    <property type="entry name" value="HTH_1"/>
    <property type="match status" value="1"/>
</dbReference>
<evidence type="ECO:0000313" key="2">
    <source>
        <dbReference type="EMBL" id="OSQ49474.1"/>
    </source>
</evidence>
<dbReference type="InterPro" id="IPR000847">
    <property type="entry name" value="LysR_HTH_N"/>
</dbReference>
<dbReference type="PANTHER" id="PTHR30432:SF1">
    <property type="entry name" value="DNA-BINDING TRANSCRIPTIONAL DUAL REGULATOR MODE"/>
    <property type="match status" value="1"/>
</dbReference>
<dbReference type="Gene3D" id="1.10.10.10">
    <property type="entry name" value="Winged helix-like DNA-binding domain superfamily/Winged helix DNA-binding domain"/>
    <property type="match status" value="1"/>
</dbReference>
<dbReference type="InterPro" id="IPR051815">
    <property type="entry name" value="Molybdate_resp_trans_reg"/>
</dbReference>
<dbReference type="Proteomes" id="UP000193396">
    <property type="component" value="Unassembled WGS sequence"/>
</dbReference>
<protein>
    <submittedName>
        <fullName evidence="2">Transcriptional regulator</fullName>
    </submittedName>
</protein>
<dbReference type="SUPFAM" id="SSF46785">
    <property type="entry name" value="Winged helix' DNA-binding domain"/>
    <property type="match status" value="1"/>
</dbReference>
<name>A0A1Y2LFF5_9PROT</name>
<gene>
    <name evidence="2" type="ORF">TALK_03720</name>
</gene>
<reference evidence="2 3" key="1">
    <citation type="submission" date="2014-03" db="EMBL/GenBank/DDBJ databases">
        <title>The draft genome sequence of Thalassospira alkalitolerans JCM 18968.</title>
        <authorList>
            <person name="Lai Q."/>
            <person name="Shao Z."/>
        </authorList>
    </citation>
    <scope>NUCLEOTIDE SEQUENCE [LARGE SCALE GENOMIC DNA]</scope>
    <source>
        <strain evidence="2 3">JCM 18968</strain>
    </source>
</reference>
<dbReference type="InterPro" id="IPR036388">
    <property type="entry name" value="WH-like_DNA-bd_sf"/>
</dbReference>
<sequence length="129" mass="13753">MSKNDLKIRLKIELPDGVRLGYGKIDLLRAVNREQSISAAARSMGMSYRRAWLLLEELNSSFTAPVVETRMGGSGRGGASLTKMGAKIIALYENAEAKADAALGDVLGKIEAELATSATGEKDRPKDGA</sequence>
<evidence type="ECO:0000313" key="3">
    <source>
        <dbReference type="Proteomes" id="UP000193396"/>
    </source>
</evidence>
<dbReference type="GO" id="GO:0003700">
    <property type="term" value="F:DNA-binding transcription factor activity"/>
    <property type="evidence" value="ECO:0007669"/>
    <property type="project" value="InterPro"/>
</dbReference>
<dbReference type="PANTHER" id="PTHR30432">
    <property type="entry name" value="TRANSCRIPTIONAL REGULATOR MODE"/>
    <property type="match status" value="1"/>
</dbReference>
<accession>A0A1Y2LFF5</accession>
<dbReference type="AlphaFoldDB" id="A0A1Y2LFF5"/>